<feature type="domain" description="Alcohol dehydrogenase iron-type/glycerol dehydrogenase GldA" evidence="2">
    <location>
        <begin position="27"/>
        <end position="180"/>
    </location>
</feature>
<dbReference type="InterPro" id="IPR001670">
    <property type="entry name" value="ADH_Fe/GldA"/>
</dbReference>
<dbReference type="Proteomes" id="UP000807306">
    <property type="component" value="Unassembled WGS sequence"/>
</dbReference>
<dbReference type="PANTHER" id="PTHR11496">
    <property type="entry name" value="ALCOHOL DEHYDROGENASE"/>
    <property type="match status" value="1"/>
</dbReference>
<proteinExistence type="predicted"/>
<dbReference type="GO" id="GO:0004022">
    <property type="term" value="F:alcohol dehydrogenase (NAD+) activity"/>
    <property type="evidence" value="ECO:0007669"/>
    <property type="project" value="TreeGrafter"/>
</dbReference>
<dbReference type="InterPro" id="IPR018211">
    <property type="entry name" value="ADH_Fe_CS"/>
</dbReference>
<dbReference type="GO" id="GO:0046872">
    <property type="term" value="F:metal ion binding"/>
    <property type="evidence" value="ECO:0007669"/>
    <property type="project" value="InterPro"/>
</dbReference>
<dbReference type="Gene3D" id="3.40.50.1970">
    <property type="match status" value="1"/>
</dbReference>
<dbReference type="PANTHER" id="PTHR11496:SF97">
    <property type="entry name" value="ALCOHOL DEHYDROGENASE IRON-TYPE_GLYCEROL DEHYDROGENASE GLDA DOMAIN-CONTAINING PROTEIN"/>
    <property type="match status" value="1"/>
</dbReference>
<dbReference type="EMBL" id="MU157846">
    <property type="protein sequence ID" value="KAF9529394.1"/>
    <property type="molecule type" value="Genomic_DNA"/>
</dbReference>
<evidence type="ECO:0000313" key="5">
    <source>
        <dbReference type="Proteomes" id="UP000807306"/>
    </source>
</evidence>
<protein>
    <submittedName>
        <fullName evidence="4">Alcohol dehydrogenase IV</fullName>
    </submittedName>
</protein>
<organism evidence="4 5">
    <name type="scientific">Crepidotus variabilis</name>
    <dbReference type="NCBI Taxonomy" id="179855"/>
    <lineage>
        <taxon>Eukaryota</taxon>
        <taxon>Fungi</taxon>
        <taxon>Dikarya</taxon>
        <taxon>Basidiomycota</taxon>
        <taxon>Agaricomycotina</taxon>
        <taxon>Agaricomycetes</taxon>
        <taxon>Agaricomycetidae</taxon>
        <taxon>Agaricales</taxon>
        <taxon>Agaricineae</taxon>
        <taxon>Crepidotaceae</taxon>
        <taxon>Crepidotus</taxon>
    </lineage>
</organism>
<dbReference type="PROSITE" id="PS00060">
    <property type="entry name" value="ADH_IRON_2"/>
    <property type="match status" value="1"/>
</dbReference>
<reference evidence="4" key="1">
    <citation type="submission" date="2020-11" db="EMBL/GenBank/DDBJ databases">
        <authorList>
            <consortium name="DOE Joint Genome Institute"/>
            <person name="Ahrendt S."/>
            <person name="Riley R."/>
            <person name="Andreopoulos W."/>
            <person name="Labutti K."/>
            <person name="Pangilinan J."/>
            <person name="Ruiz-Duenas F.J."/>
            <person name="Barrasa J.M."/>
            <person name="Sanchez-Garcia M."/>
            <person name="Camarero S."/>
            <person name="Miyauchi S."/>
            <person name="Serrano A."/>
            <person name="Linde D."/>
            <person name="Babiker R."/>
            <person name="Drula E."/>
            <person name="Ayuso-Fernandez I."/>
            <person name="Pacheco R."/>
            <person name="Padilla G."/>
            <person name="Ferreira P."/>
            <person name="Barriuso J."/>
            <person name="Kellner H."/>
            <person name="Castanera R."/>
            <person name="Alfaro M."/>
            <person name="Ramirez L."/>
            <person name="Pisabarro A.G."/>
            <person name="Kuo A."/>
            <person name="Tritt A."/>
            <person name="Lipzen A."/>
            <person name="He G."/>
            <person name="Yan M."/>
            <person name="Ng V."/>
            <person name="Cullen D."/>
            <person name="Martin F."/>
            <person name="Rosso M.-N."/>
            <person name="Henrissat B."/>
            <person name="Hibbett D."/>
            <person name="Martinez A.T."/>
            <person name="Grigoriev I.V."/>
        </authorList>
    </citation>
    <scope>NUCLEOTIDE SEQUENCE</scope>
    <source>
        <strain evidence="4">CBS 506.95</strain>
    </source>
</reference>
<dbReference type="OrthoDB" id="3360544at2759"/>
<evidence type="ECO:0000259" key="2">
    <source>
        <dbReference type="Pfam" id="PF00465"/>
    </source>
</evidence>
<dbReference type="SUPFAM" id="SSF56796">
    <property type="entry name" value="Dehydroquinate synthase-like"/>
    <property type="match status" value="1"/>
</dbReference>
<dbReference type="InterPro" id="IPR056798">
    <property type="entry name" value="ADH_Fe_C"/>
</dbReference>
<keyword evidence="5" id="KW-1185">Reference proteome</keyword>
<dbReference type="InterPro" id="IPR039697">
    <property type="entry name" value="Alcohol_dehydrogenase_Fe"/>
</dbReference>
<dbReference type="Gene3D" id="1.20.1090.10">
    <property type="entry name" value="Dehydroquinate synthase-like - alpha domain"/>
    <property type="match status" value="1"/>
</dbReference>
<keyword evidence="1" id="KW-0560">Oxidoreductase</keyword>
<evidence type="ECO:0000256" key="1">
    <source>
        <dbReference type="ARBA" id="ARBA00023002"/>
    </source>
</evidence>
<evidence type="ECO:0000259" key="3">
    <source>
        <dbReference type="Pfam" id="PF25137"/>
    </source>
</evidence>
<sequence length="393" mass="42489">MSSMDTSVYNTSALSGSYSYTDTLKGVHYGPGCVKTALPKLLKTLGVKKALIVTGKSLAQKTDVVKRIEEILSVENAFAATFYEIGEHSPIAGIRKGAQLFKDHGCDVIVAVGGGSPVDASKAILYYIQKETGGKTPPQIAIPTTLSSAEWSIGAGYTDDAGNKVAVSSSELAPSGVILDAELTLATPERLWLSTGIRSLDHTVETLYRPLVPHPVKVLCYSAMADLFKYLPQSKAHPKSLEIRQKLQIAEWMSLWPLKLEKYSALGLSHALGHKLGARYNISHGITSCLTLAPTVLFEAEIAAPDHKQYLADALFYLREPSTGSVEGDIRRLAKLINDLVISLGLQSSLAEYKVPKEDLPQIAGQALGRQDDPHHARVVKLLESIHEVPLVL</sequence>
<name>A0A9P6EI52_9AGAR</name>
<feature type="domain" description="Fe-containing alcohol dehydrogenase-like C-terminal" evidence="3">
    <location>
        <begin position="194"/>
        <end position="371"/>
    </location>
</feature>
<accession>A0A9P6EI52</accession>
<dbReference type="GO" id="GO:0005739">
    <property type="term" value="C:mitochondrion"/>
    <property type="evidence" value="ECO:0007669"/>
    <property type="project" value="TreeGrafter"/>
</dbReference>
<comment type="caution">
    <text evidence="4">The sequence shown here is derived from an EMBL/GenBank/DDBJ whole genome shotgun (WGS) entry which is preliminary data.</text>
</comment>
<dbReference type="Pfam" id="PF00465">
    <property type="entry name" value="Fe-ADH"/>
    <property type="match status" value="1"/>
</dbReference>
<evidence type="ECO:0000313" key="4">
    <source>
        <dbReference type="EMBL" id="KAF9529394.1"/>
    </source>
</evidence>
<dbReference type="AlphaFoldDB" id="A0A9P6EI52"/>
<dbReference type="Pfam" id="PF25137">
    <property type="entry name" value="ADH_Fe_C"/>
    <property type="match status" value="1"/>
</dbReference>
<gene>
    <name evidence="4" type="ORF">CPB83DRAFT_812218</name>
</gene>
<dbReference type="CDD" id="cd08192">
    <property type="entry name" value="MAR-like"/>
    <property type="match status" value="1"/>
</dbReference>